<accession>A0A8K0KJ47</accession>
<evidence type="ECO:0000313" key="12">
    <source>
        <dbReference type="Proteomes" id="UP000792457"/>
    </source>
</evidence>
<keyword evidence="4" id="KW-0548">Nucleotidyltransferase</keyword>
<evidence type="ECO:0000256" key="8">
    <source>
        <dbReference type="ARBA" id="ARBA00024411"/>
    </source>
</evidence>
<dbReference type="Pfam" id="PF03104">
    <property type="entry name" value="DNA_pol_B_exo1"/>
    <property type="match status" value="2"/>
</dbReference>
<dbReference type="SUPFAM" id="SSF53098">
    <property type="entry name" value="Ribonuclease H-like"/>
    <property type="match status" value="2"/>
</dbReference>
<dbReference type="GO" id="GO:0043625">
    <property type="term" value="C:delta DNA polymerase complex"/>
    <property type="evidence" value="ECO:0007669"/>
    <property type="project" value="TreeGrafter"/>
</dbReference>
<keyword evidence="3" id="KW-0808">Transferase</keyword>
<dbReference type="InterPro" id="IPR036397">
    <property type="entry name" value="RNaseH_sf"/>
</dbReference>
<dbReference type="FunFam" id="3.30.420.10:FF:000004">
    <property type="entry name" value="DNA polymerase"/>
    <property type="match status" value="1"/>
</dbReference>
<dbReference type="InterPro" id="IPR012337">
    <property type="entry name" value="RNaseH-like_sf"/>
</dbReference>
<feature type="domain" description="DNA-directed DNA polymerase family B exonuclease" evidence="10">
    <location>
        <begin position="4"/>
        <end position="138"/>
    </location>
</feature>
<protein>
    <recommendedName>
        <fullName evidence="8">DNA polymerase delta catalytic subunit</fullName>
        <ecNumber evidence="2">2.7.7.7</ecNumber>
    </recommendedName>
</protein>
<evidence type="ECO:0000313" key="11">
    <source>
        <dbReference type="EMBL" id="KAG8236214.1"/>
    </source>
</evidence>
<comment type="similarity">
    <text evidence="1">Belongs to the DNA polymerase type-B family.</text>
</comment>
<dbReference type="GO" id="GO:0003677">
    <property type="term" value="F:DNA binding"/>
    <property type="evidence" value="ECO:0007669"/>
    <property type="project" value="UniProtKB-KW"/>
</dbReference>
<dbReference type="Gene3D" id="3.30.420.10">
    <property type="entry name" value="Ribonuclease H-like superfamily/Ribonuclease H"/>
    <property type="match status" value="1"/>
</dbReference>
<keyword evidence="12" id="KW-1185">Reference proteome</keyword>
<evidence type="ECO:0000256" key="6">
    <source>
        <dbReference type="ARBA" id="ARBA00022932"/>
    </source>
</evidence>
<dbReference type="OrthoDB" id="2414538at2759"/>
<dbReference type="PANTHER" id="PTHR10322:SF23">
    <property type="entry name" value="DNA POLYMERASE DELTA CATALYTIC SUBUNIT"/>
    <property type="match status" value="1"/>
</dbReference>
<dbReference type="PANTHER" id="PTHR10322">
    <property type="entry name" value="DNA POLYMERASE CATALYTIC SUBUNIT"/>
    <property type="match status" value="1"/>
</dbReference>
<dbReference type="GO" id="GO:0003887">
    <property type="term" value="F:DNA-directed DNA polymerase activity"/>
    <property type="evidence" value="ECO:0007669"/>
    <property type="project" value="UniProtKB-KW"/>
</dbReference>
<evidence type="ECO:0000256" key="4">
    <source>
        <dbReference type="ARBA" id="ARBA00022695"/>
    </source>
</evidence>
<reference evidence="11" key="1">
    <citation type="submission" date="2013-04" db="EMBL/GenBank/DDBJ databases">
        <authorList>
            <person name="Qu J."/>
            <person name="Murali S.C."/>
            <person name="Bandaranaike D."/>
            <person name="Bellair M."/>
            <person name="Blankenburg K."/>
            <person name="Chao H."/>
            <person name="Dinh H."/>
            <person name="Doddapaneni H."/>
            <person name="Downs B."/>
            <person name="Dugan-Rocha S."/>
            <person name="Elkadiri S."/>
            <person name="Gnanaolivu R.D."/>
            <person name="Hernandez B."/>
            <person name="Javaid M."/>
            <person name="Jayaseelan J.C."/>
            <person name="Lee S."/>
            <person name="Li M."/>
            <person name="Ming W."/>
            <person name="Munidasa M."/>
            <person name="Muniz J."/>
            <person name="Nguyen L."/>
            <person name="Ongeri F."/>
            <person name="Osuji N."/>
            <person name="Pu L.-L."/>
            <person name="Puazo M."/>
            <person name="Qu C."/>
            <person name="Quiroz J."/>
            <person name="Raj R."/>
            <person name="Weissenberger G."/>
            <person name="Xin Y."/>
            <person name="Zou X."/>
            <person name="Han Y."/>
            <person name="Richards S."/>
            <person name="Worley K."/>
            <person name="Muzny D."/>
            <person name="Gibbs R."/>
        </authorList>
    </citation>
    <scope>NUCLEOTIDE SEQUENCE</scope>
    <source>
        <strain evidence="11">Sampled in the wild</strain>
    </source>
</reference>
<dbReference type="EMBL" id="KZ308998">
    <property type="protein sequence ID" value="KAG8236214.1"/>
    <property type="molecule type" value="Genomic_DNA"/>
</dbReference>
<reference evidence="11" key="2">
    <citation type="submission" date="2017-10" db="EMBL/GenBank/DDBJ databases">
        <title>Ladona fulva Genome sequencing and assembly.</title>
        <authorList>
            <person name="Murali S."/>
            <person name="Richards S."/>
            <person name="Bandaranaike D."/>
            <person name="Bellair M."/>
            <person name="Blankenburg K."/>
            <person name="Chao H."/>
            <person name="Dinh H."/>
            <person name="Doddapaneni H."/>
            <person name="Dugan-Rocha S."/>
            <person name="Elkadiri S."/>
            <person name="Gnanaolivu R."/>
            <person name="Hernandez B."/>
            <person name="Skinner E."/>
            <person name="Javaid M."/>
            <person name="Lee S."/>
            <person name="Li M."/>
            <person name="Ming W."/>
            <person name="Munidasa M."/>
            <person name="Muniz J."/>
            <person name="Nguyen L."/>
            <person name="Hughes D."/>
            <person name="Osuji N."/>
            <person name="Pu L.-L."/>
            <person name="Puazo M."/>
            <person name="Qu C."/>
            <person name="Quiroz J."/>
            <person name="Raj R."/>
            <person name="Weissenberger G."/>
            <person name="Xin Y."/>
            <person name="Zou X."/>
            <person name="Han Y."/>
            <person name="Worley K."/>
            <person name="Muzny D."/>
            <person name="Gibbs R."/>
        </authorList>
    </citation>
    <scope>NUCLEOTIDE SEQUENCE</scope>
    <source>
        <strain evidence="11">Sampled in the wild</strain>
    </source>
</reference>
<comment type="catalytic activity">
    <reaction evidence="9">
        <text>DNA(n) + a 2'-deoxyribonucleoside 5'-triphosphate = DNA(n+1) + diphosphate</text>
        <dbReference type="Rhea" id="RHEA:22508"/>
        <dbReference type="Rhea" id="RHEA-COMP:17339"/>
        <dbReference type="Rhea" id="RHEA-COMP:17340"/>
        <dbReference type="ChEBI" id="CHEBI:33019"/>
        <dbReference type="ChEBI" id="CHEBI:61560"/>
        <dbReference type="ChEBI" id="CHEBI:173112"/>
        <dbReference type="EC" id="2.7.7.7"/>
    </reaction>
</comment>
<dbReference type="GO" id="GO:0008296">
    <property type="term" value="F:3'-5'-DNA exonuclease activity"/>
    <property type="evidence" value="ECO:0007669"/>
    <property type="project" value="TreeGrafter"/>
</dbReference>
<dbReference type="GO" id="GO:0045004">
    <property type="term" value="P:DNA replication proofreading"/>
    <property type="evidence" value="ECO:0007669"/>
    <property type="project" value="TreeGrafter"/>
</dbReference>
<evidence type="ECO:0000256" key="3">
    <source>
        <dbReference type="ARBA" id="ARBA00022679"/>
    </source>
</evidence>
<keyword evidence="6" id="KW-0239">DNA-directed DNA polymerase</keyword>
<evidence type="ECO:0000256" key="7">
    <source>
        <dbReference type="ARBA" id="ARBA00023125"/>
    </source>
</evidence>
<evidence type="ECO:0000259" key="10">
    <source>
        <dbReference type="Pfam" id="PF03104"/>
    </source>
</evidence>
<dbReference type="AlphaFoldDB" id="A0A8K0KJ47"/>
<dbReference type="EC" id="2.7.7.7" evidence="2"/>
<organism evidence="11 12">
    <name type="scientific">Ladona fulva</name>
    <name type="common">Scarce chaser dragonfly</name>
    <name type="synonym">Libellula fulva</name>
    <dbReference type="NCBI Taxonomy" id="123851"/>
    <lineage>
        <taxon>Eukaryota</taxon>
        <taxon>Metazoa</taxon>
        <taxon>Ecdysozoa</taxon>
        <taxon>Arthropoda</taxon>
        <taxon>Hexapoda</taxon>
        <taxon>Insecta</taxon>
        <taxon>Pterygota</taxon>
        <taxon>Palaeoptera</taxon>
        <taxon>Odonata</taxon>
        <taxon>Epiprocta</taxon>
        <taxon>Anisoptera</taxon>
        <taxon>Libelluloidea</taxon>
        <taxon>Libellulidae</taxon>
        <taxon>Ladona</taxon>
    </lineage>
</organism>
<keyword evidence="7" id="KW-0238">DNA-binding</keyword>
<proteinExistence type="inferred from homology"/>
<evidence type="ECO:0000256" key="5">
    <source>
        <dbReference type="ARBA" id="ARBA00022705"/>
    </source>
</evidence>
<evidence type="ECO:0000256" key="2">
    <source>
        <dbReference type="ARBA" id="ARBA00012417"/>
    </source>
</evidence>
<dbReference type="InterPro" id="IPR050240">
    <property type="entry name" value="DNA_pol_type-B"/>
</dbReference>
<dbReference type="GO" id="GO:0006297">
    <property type="term" value="P:nucleotide-excision repair, DNA gap filling"/>
    <property type="evidence" value="ECO:0007669"/>
    <property type="project" value="TreeGrafter"/>
</dbReference>
<dbReference type="GO" id="GO:0006287">
    <property type="term" value="P:base-excision repair, gap-filling"/>
    <property type="evidence" value="ECO:0007669"/>
    <property type="project" value="TreeGrafter"/>
</dbReference>
<evidence type="ECO:0000256" key="9">
    <source>
        <dbReference type="ARBA" id="ARBA00049244"/>
    </source>
</evidence>
<sequence length="245" mass="28382">MVIRQGSTDPFIRNVFTLDTCAPIVGCQVRSFKDEREMLEAWANFVREVDADLLTGYNINNFDLPYLINRANHLNAKNFSFLGRVKDIKSVIKDQIMQNKQMGRRENKIINIEGRVAFDLLMVLLREYKLRSYTLNAVSYHFLQEQKEDVQHSIISDLQNGNAQTRRRFMVDTELVGCNWVELPSGKWSIRHKDGVLKTQTRCQLEVDVSWEEMISHAPEGEWAKVAPFRILSFDIECAGRKGLP</sequence>
<dbReference type="InterPro" id="IPR006133">
    <property type="entry name" value="DNA-dir_DNA_pol_B_exonuc"/>
</dbReference>
<evidence type="ECO:0000256" key="1">
    <source>
        <dbReference type="ARBA" id="ARBA00005755"/>
    </source>
</evidence>
<comment type="caution">
    <text evidence="11">The sequence shown here is derived from an EMBL/GenBank/DDBJ whole genome shotgun (WGS) entry which is preliminary data.</text>
</comment>
<feature type="domain" description="DNA-directed DNA polymerase family B exonuclease" evidence="10">
    <location>
        <begin position="161"/>
        <end position="243"/>
    </location>
</feature>
<name>A0A8K0KJ47_LADFU</name>
<keyword evidence="5" id="KW-0235">DNA replication</keyword>
<dbReference type="Proteomes" id="UP000792457">
    <property type="component" value="Unassembled WGS sequence"/>
</dbReference>
<gene>
    <name evidence="11" type="ORF">J437_LFUL016218</name>
</gene>